<evidence type="ECO:0000313" key="7">
    <source>
        <dbReference type="Proteomes" id="UP000813824"/>
    </source>
</evidence>
<evidence type="ECO:0000256" key="2">
    <source>
        <dbReference type="PROSITE-ProRule" id="PRU00192"/>
    </source>
</evidence>
<evidence type="ECO:0000256" key="4">
    <source>
        <dbReference type="SAM" id="Phobius"/>
    </source>
</evidence>
<dbReference type="PRINTS" id="PR01217">
    <property type="entry name" value="PRICHEXTENSN"/>
</dbReference>
<keyword evidence="4" id="KW-0812">Transmembrane</keyword>
<dbReference type="SUPFAM" id="SSF50044">
    <property type="entry name" value="SH3-domain"/>
    <property type="match status" value="1"/>
</dbReference>
<feature type="domain" description="SH3" evidence="5">
    <location>
        <begin position="380"/>
        <end position="440"/>
    </location>
</feature>
<gene>
    <name evidence="6" type="ORF">BXZ70DRAFT_239991</name>
</gene>
<name>A0A8K0ULQ0_9AGAR</name>
<dbReference type="OrthoDB" id="5340910at2759"/>
<keyword evidence="7" id="KW-1185">Reference proteome</keyword>
<feature type="region of interest" description="Disordered" evidence="3">
    <location>
        <begin position="151"/>
        <end position="230"/>
    </location>
</feature>
<feature type="compositionally biased region" description="Polar residues" evidence="3">
    <location>
        <begin position="167"/>
        <end position="180"/>
    </location>
</feature>
<dbReference type="Gene3D" id="2.30.30.40">
    <property type="entry name" value="SH3 Domains"/>
    <property type="match status" value="1"/>
</dbReference>
<feature type="compositionally biased region" description="Low complexity" evidence="3">
    <location>
        <begin position="208"/>
        <end position="226"/>
    </location>
</feature>
<evidence type="ECO:0000259" key="5">
    <source>
        <dbReference type="PROSITE" id="PS50002"/>
    </source>
</evidence>
<sequence>MVSSWAGRINNVTVRDQVRDEFEFGGCHLAHEDDVQRLVFNLNIDDDDDELLPLPPGSTTPRVPHVLFVLHARKASPPMHNLQLAVPVERAHKRIVNVRRQHAGGIITDKHPVAPPGFTLTRVTLTETLPLPRTTIITTEVVTMAVPITPKAPVAPTTTGLPPTPTIISKSAIPTTTSSSVTPAEPPPTQSPPPPPPPPPPPAPPKVAPTTTSTVVVAPSSSSDPSNVGATSKGLSGGALGGVIAIAVIAALLALVFVVRKIFLRRRQQKRATWGGNIYPKTDFAPTFNEKAGASDIPAPPEKGDFGGPRPINSAMSPYPLPPPPPMSYNNLPPPSPTSASRMMSPPVPMIQTPVPTLQPALGSPAVTLTPAPAEASAAKPVSYAYVRCTFVPTLPDELSITTGELVRVLGEFDDGWALCGNSRGEQGVVPLECLERNQLRPNVTGYMGEGTGDWRMSRRASSLYAASPQGATANAMRA</sequence>
<dbReference type="Proteomes" id="UP000813824">
    <property type="component" value="Unassembled WGS sequence"/>
</dbReference>
<protein>
    <recommendedName>
        <fullName evidence="5">SH3 domain-containing protein</fullName>
    </recommendedName>
</protein>
<dbReference type="AlphaFoldDB" id="A0A8K0ULQ0"/>
<dbReference type="EMBL" id="JAEVFJ010000019">
    <property type="protein sequence ID" value="KAH8099638.1"/>
    <property type="molecule type" value="Genomic_DNA"/>
</dbReference>
<dbReference type="Pfam" id="PF14604">
    <property type="entry name" value="SH3_9"/>
    <property type="match status" value="1"/>
</dbReference>
<feature type="compositionally biased region" description="Pro residues" evidence="3">
    <location>
        <begin position="184"/>
        <end position="207"/>
    </location>
</feature>
<comment type="caution">
    <text evidence="6">The sequence shown here is derived from an EMBL/GenBank/DDBJ whole genome shotgun (WGS) entry which is preliminary data.</text>
</comment>
<evidence type="ECO:0000256" key="1">
    <source>
        <dbReference type="ARBA" id="ARBA00022443"/>
    </source>
</evidence>
<dbReference type="SMART" id="SM00326">
    <property type="entry name" value="SH3"/>
    <property type="match status" value="1"/>
</dbReference>
<keyword evidence="1 2" id="KW-0728">SH3 domain</keyword>
<dbReference type="InterPro" id="IPR036028">
    <property type="entry name" value="SH3-like_dom_sf"/>
</dbReference>
<feature type="compositionally biased region" description="Pro residues" evidence="3">
    <location>
        <begin position="319"/>
        <end position="337"/>
    </location>
</feature>
<feature type="transmembrane region" description="Helical" evidence="4">
    <location>
        <begin position="235"/>
        <end position="259"/>
    </location>
</feature>
<proteinExistence type="predicted"/>
<keyword evidence="4" id="KW-0472">Membrane</keyword>
<feature type="region of interest" description="Disordered" evidence="3">
    <location>
        <begin position="292"/>
        <end position="342"/>
    </location>
</feature>
<keyword evidence="4" id="KW-1133">Transmembrane helix</keyword>
<organism evidence="6 7">
    <name type="scientific">Cristinia sonorae</name>
    <dbReference type="NCBI Taxonomy" id="1940300"/>
    <lineage>
        <taxon>Eukaryota</taxon>
        <taxon>Fungi</taxon>
        <taxon>Dikarya</taxon>
        <taxon>Basidiomycota</taxon>
        <taxon>Agaricomycotina</taxon>
        <taxon>Agaricomycetes</taxon>
        <taxon>Agaricomycetidae</taxon>
        <taxon>Agaricales</taxon>
        <taxon>Pleurotineae</taxon>
        <taxon>Stephanosporaceae</taxon>
        <taxon>Cristinia</taxon>
    </lineage>
</organism>
<evidence type="ECO:0000256" key="3">
    <source>
        <dbReference type="SAM" id="MobiDB-lite"/>
    </source>
</evidence>
<dbReference type="InterPro" id="IPR001452">
    <property type="entry name" value="SH3_domain"/>
</dbReference>
<dbReference type="PROSITE" id="PS50002">
    <property type="entry name" value="SH3"/>
    <property type="match status" value="1"/>
</dbReference>
<accession>A0A8K0ULQ0</accession>
<evidence type="ECO:0000313" key="6">
    <source>
        <dbReference type="EMBL" id="KAH8099638.1"/>
    </source>
</evidence>
<reference evidence="6" key="1">
    <citation type="journal article" date="2021" name="New Phytol.">
        <title>Evolutionary innovations through gain and loss of genes in the ectomycorrhizal Boletales.</title>
        <authorList>
            <person name="Wu G."/>
            <person name="Miyauchi S."/>
            <person name="Morin E."/>
            <person name="Kuo A."/>
            <person name="Drula E."/>
            <person name="Varga T."/>
            <person name="Kohler A."/>
            <person name="Feng B."/>
            <person name="Cao Y."/>
            <person name="Lipzen A."/>
            <person name="Daum C."/>
            <person name="Hundley H."/>
            <person name="Pangilinan J."/>
            <person name="Johnson J."/>
            <person name="Barry K."/>
            <person name="LaButti K."/>
            <person name="Ng V."/>
            <person name="Ahrendt S."/>
            <person name="Min B."/>
            <person name="Choi I.G."/>
            <person name="Park H."/>
            <person name="Plett J.M."/>
            <person name="Magnuson J."/>
            <person name="Spatafora J.W."/>
            <person name="Nagy L.G."/>
            <person name="Henrissat B."/>
            <person name="Grigoriev I.V."/>
            <person name="Yang Z.L."/>
            <person name="Xu J."/>
            <person name="Martin F.M."/>
        </authorList>
    </citation>
    <scope>NUCLEOTIDE SEQUENCE</scope>
    <source>
        <strain evidence="6">KKN 215</strain>
    </source>
</reference>